<sequence>MRRIRQLLKRSFLAFVSIRVNKAFDKALSAKVQSSFVFENAIKQRVRAFREFR</sequence>
<evidence type="ECO:0000313" key="2">
    <source>
        <dbReference type="Proteomes" id="UP000216478"/>
    </source>
</evidence>
<dbReference type="Proteomes" id="UP000216478">
    <property type="component" value="Unassembled WGS sequence"/>
</dbReference>
<gene>
    <name evidence="1" type="ORF">CEV33_1365</name>
</gene>
<accession>A0A256FBF0</accession>
<dbReference type="EMBL" id="NNRL01000160">
    <property type="protein sequence ID" value="OYR12197.1"/>
    <property type="molecule type" value="Genomic_DNA"/>
</dbReference>
<protein>
    <submittedName>
        <fullName evidence="1">Uncharacterized protein</fullName>
    </submittedName>
</protein>
<organism evidence="1 2">
    <name type="scientific">Brucella grignonensis</name>
    <dbReference type="NCBI Taxonomy" id="94627"/>
    <lineage>
        <taxon>Bacteria</taxon>
        <taxon>Pseudomonadati</taxon>
        <taxon>Pseudomonadota</taxon>
        <taxon>Alphaproteobacteria</taxon>
        <taxon>Hyphomicrobiales</taxon>
        <taxon>Brucellaceae</taxon>
        <taxon>Brucella/Ochrobactrum group</taxon>
        <taxon>Brucella</taxon>
    </lineage>
</organism>
<name>A0A256FBF0_9HYPH</name>
<dbReference type="AlphaFoldDB" id="A0A256FBF0"/>
<proteinExistence type="predicted"/>
<keyword evidence="2" id="KW-1185">Reference proteome</keyword>
<evidence type="ECO:0000313" key="1">
    <source>
        <dbReference type="EMBL" id="OYR12197.1"/>
    </source>
</evidence>
<comment type="caution">
    <text evidence="1">The sequence shown here is derived from an EMBL/GenBank/DDBJ whole genome shotgun (WGS) entry which is preliminary data.</text>
</comment>
<reference evidence="1 2" key="1">
    <citation type="submission" date="2017-07" db="EMBL/GenBank/DDBJ databases">
        <title>Phylogenetic study on the rhizospheric bacterium Ochrobactrum sp. A44.</title>
        <authorList>
            <person name="Krzyzanowska D.M."/>
            <person name="Ossowicki A."/>
            <person name="Rajewska M."/>
            <person name="Maciag T."/>
            <person name="Kaczynski Z."/>
            <person name="Czerwicka M."/>
            <person name="Jafra S."/>
        </authorList>
    </citation>
    <scope>NUCLEOTIDE SEQUENCE [LARGE SCALE GENOMIC DNA]</scope>
    <source>
        <strain evidence="1 2">OgA9a</strain>
    </source>
</reference>